<dbReference type="Proteomes" id="UP000058613">
    <property type="component" value="Chromosome"/>
</dbReference>
<name>A0A0P0N4S5_9CREN</name>
<evidence type="ECO:0000313" key="9">
    <source>
        <dbReference type="Proteomes" id="UP000196694"/>
    </source>
</evidence>
<dbReference type="EMBL" id="NCQP01000003">
    <property type="protein sequence ID" value="OWJ54643.1"/>
    <property type="molecule type" value="Genomic_DNA"/>
</dbReference>
<dbReference type="Gene3D" id="3.30.70.20">
    <property type="match status" value="3"/>
</dbReference>
<dbReference type="SUPFAM" id="SSF54862">
    <property type="entry name" value="4Fe-4S ferredoxins"/>
    <property type="match status" value="2"/>
</dbReference>
<dbReference type="Proteomes" id="UP000196694">
    <property type="component" value="Unassembled WGS sequence"/>
</dbReference>
<evidence type="ECO:0000259" key="5">
    <source>
        <dbReference type="PROSITE" id="PS51379"/>
    </source>
</evidence>
<dbReference type="PANTHER" id="PTHR43687:SF1">
    <property type="entry name" value="FERREDOXIN III"/>
    <property type="match status" value="1"/>
</dbReference>
<feature type="domain" description="4Fe-4S ferredoxin-type" evidence="5">
    <location>
        <begin position="382"/>
        <end position="411"/>
    </location>
</feature>
<keyword evidence="9" id="KW-1185">Reference proteome</keyword>
<dbReference type="Pfam" id="PF12838">
    <property type="entry name" value="Fer4_7"/>
    <property type="match status" value="2"/>
</dbReference>
<organism evidence="6 8">
    <name type="scientific">Pyrodictium delaneyi</name>
    <dbReference type="NCBI Taxonomy" id="1273541"/>
    <lineage>
        <taxon>Archaea</taxon>
        <taxon>Thermoproteota</taxon>
        <taxon>Thermoprotei</taxon>
        <taxon>Desulfurococcales</taxon>
        <taxon>Pyrodictiaceae</taxon>
        <taxon>Pyrodictium</taxon>
    </lineage>
</organism>
<evidence type="ECO:0000313" key="6">
    <source>
        <dbReference type="EMBL" id="ALL01442.1"/>
    </source>
</evidence>
<feature type="domain" description="4Fe-4S ferredoxin-type" evidence="5">
    <location>
        <begin position="130"/>
        <end position="158"/>
    </location>
</feature>
<dbReference type="OrthoDB" id="15347at2157"/>
<evidence type="ECO:0000256" key="3">
    <source>
        <dbReference type="ARBA" id="ARBA00023004"/>
    </source>
</evidence>
<keyword evidence="4" id="KW-0411">Iron-sulfur</keyword>
<feature type="domain" description="4Fe-4S ferredoxin-type" evidence="5">
    <location>
        <begin position="160"/>
        <end position="189"/>
    </location>
</feature>
<dbReference type="GO" id="GO:0051539">
    <property type="term" value="F:4 iron, 4 sulfur cluster binding"/>
    <property type="evidence" value="ECO:0007669"/>
    <property type="project" value="UniProtKB-KW"/>
</dbReference>
<keyword evidence="1" id="KW-0004">4Fe-4S</keyword>
<dbReference type="InterPro" id="IPR050572">
    <property type="entry name" value="Fe-S_Ferredoxin"/>
</dbReference>
<keyword evidence="2" id="KW-0479">Metal-binding</keyword>
<reference evidence="6 8" key="1">
    <citation type="submission" date="2015-10" db="EMBL/GenBank/DDBJ databases">
        <title>Complete genome sequence of hyperthermophilic archaeon Pyrodictium delaneyi Su06.</title>
        <authorList>
            <person name="Jung J.-H."/>
            <person name="Lin J."/>
            <person name="Holden J.F."/>
            <person name="Park C.-S."/>
        </authorList>
    </citation>
    <scope>NUCLEOTIDE SEQUENCE [LARGE SCALE GENOMIC DNA]</scope>
    <source>
        <strain evidence="6 8">Su06</strain>
    </source>
</reference>
<feature type="domain" description="4Fe-4S ferredoxin-type" evidence="5">
    <location>
        <begin position="349"/>
        <end position="378"/>
    </location>
</feature>
<dbReference type="PROSITE" id="PS00198">
    <property type="entry name" value="4FE4S_FER_1"/>
    <property type="match status" value="2"/>
</dbReference>
<sequence>MATLVVSLPGVHVAGATSSSSLDDAAEKAAQAAEEGRKVLIVGEGAWRAAEEAWRILDRGGGNSLLVWGLDTLEARLAGVTLEAAVAARVSLIEWLRPGEAGLRASTGKKLARRDLLRSGPVAVFQAVDTPIVTEPEACSRLGNCRLCLEACPYNALDGKPPRADPYRCTGCGLCTSFCPVGILEHAAAGDDPAWRYIGLLGAQGPGYLVLLCRNDAAGMLDALRSVDGLPRTVFLPLTCPGQAGLRLLLAAWGAGLTPVYACSSGAVKSCGVEAFEKYLETVVADYARLTRVKPVFAPGSGELLKALQAEPHLGSVSVESRAVWRAAVEALKARLPETRVETSTPLLGLATVDPDRCTLCGACANTCPTAALGLVEDEEGSRLVFYPDRCAPCMLCVEACPEDAITVSYTVDPGILARDGIILHREEVARCRVCGKPVGPLRMIKTVEARLRAAGAPQAAIDKLYLCTECKQKAALGLISLRNEQE</sequence>
<gene>
    <name evidence="7" type="ORF">Pdsh_06380</name>
    <name evidence="6" type="ORF">Pyrde_1396</name>
</gene>
<dbReference type="KEGG" id="pdl:Pyrde_1396"/>
<evidence type="ECO:0000313" key="8">
    <source>
        <dbReference type="Proteomes" id="UP000058613"/>
    </source>
</evidence>
<dbReference type="GO" id="GO:0016491">
    <property type="term" value="F:oxidoreductase activity"/>
    <property type="evidence" value="ECO:0007669"/>
    <property type="project" value="UniProtKB-ARBA"/>
</dbReference>
<dbReference type="GeneID" id="26099737"/>
<evidence type="ECO:0000256" key="1">
    <source>
        <dbReference type="ARBA" id="ARBA00022485"/>
    </source>
</evidence>
<protein>
    <submittedName>
        <fullName evidence="6">4Fe-4S dicluster domain</fullName>
    </submittedName>
</protein>
<dbReference type="PANTHER" id="PTHR43687">
    <property type="entry name" value="ADENYLYLSULFATE REDUCTASE, BETA SUBUNIT"/>
    <property type="match status" value="1"/>
</dbReference>
<evidence type="ECO:0000256" key="2">
    <source>
        <dbReference type="ARBA" id="ARBA00022723"/>
    </source>
</evidence>
<evidence type="ECO:0000256" key="4">
    <source>
        <dbReference type="ARBA" id="ARBA00023014"/>
    </source>
</evidence>
<dbReference type="GO" id="GO:0046872">
    <property type="term" value="F:metal ion binding"/>
    <property type="evidence" value="ECO:0007669"/>
    <property type="project" value="UniProtKB-KW"/>
</dbReference>
<dbReference type="AlphaFoldDB" id="A0A0P0N4S5"/>
<accession>A0A0P0N4S5</accession>
<evidence type="ECO:0000313" key="7">
    <source>
        <dbReference type="EMBL" id="OWJ54643.1"/>
    </source>
</evidence>
<reference evidence="7 9" key="2">
    <citation type="submission" date="2017-05" db="EMBL/GenBank/DDBJ databases">
        <title>The draft genome of the hyperthermophilic archaeon 'Pyrodictium delaneyi strain Hulk', an iron and nitrate reducer, reveals the capacity for sulfate reduction.</title>
        <authorList>
            <person name="Demey L.M."/>
            <person name="Miller C."/>
            <person name="Manzella M."/>
            <person name="Reguera G."/>
            <person name="Kashefi K."/>
        </authorList>
    </citation>
    <scope>NUCLEOTIDE SEQUENCE [LARGE SCALE GENOMIC DNA]</scope>
    <source>
        <strain evidence="7 9">Hulk</strain>
    </source>
</reference>
<dbReference type="RefSeq" id="WP_082419543.1">
    <property type="nucleotide sequence ID" value="NZ_CP013011.1"/>
</dbReference>
<dbReference type="PROSITE" id="PS51379">
    <property type="entry name" value="4FE4S_FER_2"/>
    <property type="match status" value="4"/>
</dbReference>
<dbReference type="InterPro" id="IPR017900">
    <property type="entry name" value="4Fe4S_Fe_S_CS"/>
</dbReference>
<dbReference type="EMBL" id="CP013011">
    <property type="protein sequence ID" value="ALL01442.1"/>
    <property type="molecule type" value="Genomic_DNA"/>
</dbReference>
<proteinExistence type="predicted"/>
<dbReference type="InterPro" id="IPR017896">
    <property type="entry name" value="4Fe4S_Fe-S-bd"/>
</dbReference>
<dbReference type="STRING" id="1273541.Pyrde_1396"/>
<keyword evidence="3" id="KW-0408">Iron</keyword>